<sequence length="148" mass="16807">MIKGLAIATVWSTDQERDLRFFTEKLGFEVRSDVSMGDMRWITVGAKDQPDVELTLMRTDGSGLDPESAEALTKLVDKGVLGAGVMRTDDCRATYEELRARGVEFLQEPQERPYGTEAIFRDESGNWYSLTERRESLDLSKEWSEVCD</sequence>
<organism evidence="2 3">
    <name type="scientific">Streptomyces macrosporus</name>
    <dbReference type="NCBI Taxonomy" id="44032"/>
    <lineage>
        <taxon>Bacteria</taxon>
        <taxon>Bacillati</taxon>
        <taxon>Actinomycetota</taxon>
        <taxon>Actinomycetes</taxon>
        <taxon>Kitasatosporales</taxon>
        <taxon>Streptomycetaceae</taxon>
        <taxon>Streptomyces</taxon>
    </lineage>
</organism>
<keyword evidence="3" id="KW-1185">Reference proteome</keyword>
<accession>A0ABN3JHZ6</accession>
<protein>
    <submittedName>
        <fullName evidence="2">VOC family protein</fullName>
    </submittedName>
</protein>
<proteinExistence type="predicted"/>
<evidence type="ECO:0000313" key="2">
    <source>
        <dbReference type="EMBL" id="GAA2430931.1"/>
    </source>
</evidence>
<dbReference type="PROSITE" id="PS51819">
    <property type="entry name" value="VOC"/>
    <property type="match status" value="1"/>
</dbReference>
<comment type="caution">
    <text evidence="2">The sequence shown here is derived from an EMBL/GenBank/DDBJ whole genome shotgun (WGS) entry which is preliminary data.</text>
</comment>
<dbReference type="Gene3D" id="3.10.180.10">
    <property type="entry name" value="2,3-Dihydroxybiphenyl 1,2-Dioxygenase, domain 1"/>
    <property type="match status" value="1"/>
</dbReference>
<dbReference type="PANTHER" id="PTHR36437">
    <property type="entry name" value="GLYOXALASE/BLEOMYCIN RESISTANCE PROTEIN/DIOXYGENASE"/>
    <property type="match status" value="1"/>
</dbReference>
<evidence type="ECO:0000259" key="1">
    <source>
        <dbReference type="PROSITE" id="PS51819"/>
    </source>
</evidence>
<dbReference type="InterPro" id="IPR004360">
    <property type="entry name" value="Glyas_Fos-R_dOase_dom"/>
</dbReference>
<evidence type="ECO:0000313" key="3">
    <source>
        <dbReference type="Proteomes" id="UP001501638"/>
    </source>
</evidence>
<reference evidence="2 3" key="1">
    <citation type="journal article" date="2019" name="Int. J. Syst. Evol. Microbiol.">
        <title>The Global Catalogue of Microorganisms (GCM) 10K type strain sequencing project: providing services to taxonomists for standard genome sequencing and annotation.</title>
        <authorList>
            <consortium name="The Broad Institute Genomics Platform"/>
            <consortium name="The Broad Institute Genome Sequencing Center for Infectious Disease"/>
            <person name="Wu L."/>
            <person name="Ma J."/>
        </authorList>
    </citation>
    <scope>NUCLEOTIDE SEQUENCE [LARGE SCALE GENOMIC DNA]</scope>
    <source>
        <strain evidence="2 3">JCM 6305</strain>
    </source>
</reference>
<name>A0ABN3JHZ6_9ACTN</name>
<dbReference type="Pfam" id="PF00903">
    <property type="entry name" value="Glyoxalase"/>
    <property type="match status" value="1"/>
</dbReference>
<gene>
    <name evidence="2" type="ORF">GCM10010405_12290</name>
</gene>
<dbReference type="EMBL" id="BAAASZ010000008">
    <property type="protein sequence ID" value="GAA2430931.1"/>
    <property type="molecule type" value="Genomic_DNA"/>
</dbReference>
<dbReference type="PANTHER" id="PTHR36437:SF2">
    <property type="entry name" value="GLYOXALASE_BLEOMYCIN RESISTANCE PROTEIN_DIOXYGENASE"/>
    <property type="match status" value="1"/>
</dbReference>
<dbReference type="InterPro" id="IPR029068">
    <property type="entry name" value="Glyas_Bleomycin-R_OHBP_Dase"/>
</dbReference>
<dbReference type="SUPFAM" id="SSF54593">
    <property type="entry name" value="Glyoxalase/Bleomycin resistance protein/Dihydroxybiphenyl dioxygenase"/>
    <property type="match status" value="1"/>
</dbReference>
<feature type="domain" description="VOC" evidence="1">
    <location>
        <begin position="4"/>
        <end position="133"/>
    </location>
</feature>
<dbReference type="Proteomes" id="UP001501638">
    <property type="component" value="Unassembled WGS sequence"/>
</dbReference>
<dbReference type="InterPro" id="IPR037523">
    <property type="entry name" value="VOC_core"/>
</dbReference>
<dbReference type="RefSeq" id="WP_344321057.1">
    <property type="nucleotide sequence ID" value="NZ_BAAASZ010000008.1"/>
</dbReference>